<dbReference type="Proteomes" id="UP000187455">
    <property type="component" value="Unassembled WGS sequence"/>
</dbReference>
<evidence type="ECO:0000313" key="2">
    <source>
        <dbReference type="Proteomes" id="UP000187455"/>
    </source>
</evidence>
<gene>
    <name evidence="1" type="ORF">AYI68_g7989</name>
</gene>
<proteinExistence type="predicted"/>
<sequence length="70" mass="8141">MKFFKFASSKVGEFPREAQNLINSELREILRLATFIAFKDRDIVKFTNELRILERPVQIMGLEMFSSGNA</sequence>
<name>A0A1R0GM66_9FUNG</name>
<dbReference type="EMBL" id="LSSL01007496">
    <property type="protein sequence ID" value="OLY77970.1"/>
    <property type="molecule type" value="Genomic_DNA"/>
</dbReference>
<evidence type="ECO:0000313" key="1">
    <source>
        <dbReference type="EMBL" id="OLY77970.1"/>
    </source>
</evidence>
<accession>A0A1R0GM66</accession>
<organism evidence="1 2">
    <name type="scientific">Smittium mucronatum</name>
    <dbReference type="NCBI Taxonomy" id="133383"/>
    <lineage>
        <taxon>Eukaryota</taxon>
        <taxon>Fungi</taxon>
        <taxon>Fungi incertae sedis</taxon>
        <taxon>Zoopagomycota</taxon>
        <taxon>Kickxellomycotina</taxon>
        <taxon>Harpellomycetes</taxon>
        <taxon>Harpellales</taxon>
        <taxon>Legeriomycetaceae</taxon>
        <taxon>Smittium</taxon>
    </lineage>
</organism>
<dbReference type="AlphaFoldDB" id="A0A1R0GM66"/>
<keyword evidence="2" id="KW-1185">Reference proteome</keyword>
<reference evidence="1 2" key="1">
    <citation type="journal article" date="2016" name="Mol. Biol. Evol.">
        <title>Genome-Wide Survey of Gut Fungi (Harpellales) Reveals the First Horizontally Transferred Ubiquitin Gene from a Mosquito Host.</title>
        <authorList>
            <person name="Wang Y."/>
            <person name="White M.M."/>
            <person name="Kvist S."/>
            <person name="Moncalvo J.M."/>
        </authorList>
    </citation>
    <scope>NUCLEOTIDE SEQUENCE [LARGE SCALE GENOMIC DNA]</scope>
    <source>
        <strain evidence="1 2">ALG-7-W6</strain>
    </source>
</reference>
<protein>
    <submittedName>
        <fullName evidence="1">Uncharacterized protein</fullName>
    </submittedName>
</protein>
<comment type="caution">
    <text evidence="1">The sequence shown here is derived from an EMBL/GenBank/DDBJ whole genome shotgun (WGS) entry which is preliminary data.</text>
</comment>